<dbReference type="InterPro" id="IPR011893">
    <property type="entry name" value="Selenoprotein_Rdx-typ"/>
</dbReference>
<dbReference type="SUPFAM" id="SSF52833">
    <property type="entry name" value="Thioredoxin-like"/>
    <property type="match status" value="1"/>
</dbReference>
<keyword evidence="1" id="KW-0676">Redox-active center</keyword>
<dbReference type="PANTHER" id="PTHR36417">
    <property type="entry name" value="SELENOPROTEIN DOMAIN PROTEIN (AFU_ORTHOLOGUE AFUA_1G05220)"/>
    <property type="match status" value="1"/>
</dbReference>
<proteinExistence type="predicted"/>
<dbReference type="AlphaFoldDB" id="A0A5B8REY8"/>
<dbReference type="NCBIfam" id="TIGR02174">
    <property type="entry name" value="CXXU_selWTH"/>
    <property type="match status" value="1"/>
</dbReference>
<accession>A0A5B8REY8</accession>
<dbReference type="InterPro" id="IPR036249">
    <property type="entry name" value="Thioredoxin-like_sf"/>
</dbReference>
<protein>
    <recommendedName>
        <fullName evidence="3">Selenoprotein W-related protein</fullName>
    </recommendedName>
</protein>
<gene>
    <name evidence="2" type="ORF">KBTEX_02421</name>
</gene>
<evidence type="ECO:0000256" key="1">
    <source>
        <dbReference type="ARBA" id="ARBA00023284"/>
    </source>
</evidence>
<dbReference type="EMBL" id="MN079124">
    <property type="protein sequence ID" value="QEA06092.1"/>
    <property type="molecule type" value="Genomic_DNA"/>
</dbReference>
<evidence type="ECO:0008006" key="3">
    <source>
        <dbReference type="Google" id="ProtNLM"/>
    </source>
</evidence>
<evidence type="ECO:0000313" key="2">
    <source>
        <dbReference type="EMBL" id="QEA06092.1"/>
    </source>
</evidence>
<organism evidence="2">
    <name type="scientific">uncultured organism</name>
    <dbReference type="NCBI Taxonomy" id="155900"/>
    <lineage>
        <taxon>unclassified sequences</taxon>
        <taxon>environmental samples</taxon>
    </lineage>
</organism>
<sequence length="93" mass="10417">MNHHVRIRYCPRCGWLLRAAWMAQELLTSLGDELAEVSLCPAGAGVFEIVVDGECLWSRREQGGFPEIKALKRLVRDAVAPDRDLGHTDRGDD</sequence>
<reference evidence="2" key="1">
    <citation type="submission" date="2019-06" db="EMBL/GenBank/DDBJ databases">
        <authorList>
            <person name="Murdoch R.W."/>
            <person name="Fathepure B."/>
        </authorList>
    </citation>
    <scope>NUCLEOTIDE SEQUENCE</scope>
</reference>
<dbReference type="PANTHER" id="PTHR36417:SF2">
    <property type="entry name" value="SELENOPROTEIN DOMAIN PROTEIN (AFU_ORTHOLOGUE AFUA_1G05220)"/>
    <property type="match status" value="1"/>
</dbReference>
<dbReference type="Pfam" id="PF10262">
    <property type="entry name" value="Rdx"/>
    <property type="match status" value="1"/>
</dbReference>
<dbReference type="Gene3D" id="3.40.30.10">
    <property type="entry name" value="Glutaredoxin"/>
    <property type="match status" value="1"/>
</dbReference>
<name>A0A5B8REY8_9ZZZZ</name>